<evidence type="ECO:0000259" key="4">
    <source>
        <dbReference type="PROSITE" id="PS52009"/>
    </source>
</evidence>
<dbReference type="PANTHER" id="PTHR13170:SF16">
    <property type="entry name" value="PROTEIN O-GLCNACASE"/>
    <property type="match status" value="1"/>
</dbReference>
<dbReference type="GO" id="GO:1901135">
    <property type="term" value="P:carbohydrate derivative metabolic process"/>
    <property type="evidence" value="ECO:0007669"/>
    <property type="project" value="UniProtKB-ARBA"/>
</dbReference>
<evidence type="ECO:0000256" key="3">
    <source>
        <dbReference type="PROSITE-ProRule" id="PRU01353"/>
    </source>
</evidence>
<feature type="active site" description="Proton donor" evidence="3">
    <location>
        <position position="121"/>
    </location>
</feature>
<dbReference type="EMBL" id="CP066167">
    <property type="protein sequence ID" value="QQD19886.1"/>
    <property type="molecule type" value="Genomic_DNA"/>
</dbReference>
<dbReference type="PANTHER" id="PTHR13170">
    <property type="entry name" value="O-GLCNACASE"/>
    <property type="match status" value="1"/>
</dbReference>
<comment type="similarity">
    <text evidence="3">Belongs to the glycosyl hydrolase 84 family.</text>
</comment>
<evidence type="ECO:0000256" key="1">
    <source>
        <dbReference type="ARBA" id="ARBA00022801"/>
    </source>
</evidence>
<evidence type="ECO:0000313" key="5">
    <source>
        <dbReference type="EMBL" id="QQD19886.1"/>
    </source>
</evidence>
<protein>
    <submittedName>
        <fullName evidence="5">Beta-N-acetylglucosaminidase domain-containing protein</fullName>
    </submittedName>
</protein>
<keyword evidence="2 3" id="KW-0326">Glycosidase</keyword>
<keyword evidence="1 3" id="KW-0378">Hydrolase</keyword>
<dbReference type="GO" id="GO:0015929">
    <property type="term" value="F:hexosaminidase activity"/>
    <property type="evidence" value="ECO:0007669"/>
    <property type="project" value="UniProtKB-ARBA"/>
</dbReference>
<evidence type="ECO:0000313" key="6">
    <source>
        <dbReference type="Proteomes" id="UP000596063"/>
    </source>
</evidence>
<dbReference type="PROSITE" id="PS52009">
    <property type="entry name" value="GH84"/>
    <property type="match status" value="1"/>
</dbReference>
<dbReference type="InterPro" id="IPR051822">
    <property type="entry name" value="Glycosyl_Hydrolase_84"/>
</dbReference>
<gene>
    <name evidence="5" type="ORF">I6N98_08655</name>
</gene>
<accession>A0A7T4R3N6</accession>
<proteinExistence type="inferred from homology"/>
<dbReference type="Pfam" id="PF07555">
    <property type="entry name" value="NAGidase"/>
    <property type="match status" value="1"/>
</dbReference>
<feature type="domain" description="GH84" evidence="4">
    <location>
        <begin position="6"/>
        <end position="278"/>
    </location>
</feature>
<dbReference type="InterPro" id="IPR011496">
    <property type="entry name" value="O-GlcNAcase_cat"/>
</dbReference>
<reference evidence="5 6" key="1">
    <citation type="submission" date="2020-12" db="EMBL/GenBank/DDBJ databases">
        <authorList>
            <person name="Shan Y."/>
        </authorList>
    </citation>
    <scope>NUCLEOTIDE SEQUENCE [LARGE SCALE GENOMIC DNA]</scope>
    <source>
        <strain evidence="6">csc3.9</strain>
    </source>
</reference>
<dbReference type="Gene3D" id="3.20.20.80">
    <property type="entry name" value="Glycosidases"/>
    <property type="match status" value="1"/>
</dbReference>
<dbReference type="RefSeq" id="WP_198571370.1">
    <property type="nucleotide sequence ID" value="NZ_CP066167.1"/>
</dbReference>
<dbReference type="InterPro" id="IPR017853">
    <property type="entry name" value="GH"/>
</dbReference>
<evidence type="ECO:0000256" key="2">
    <source>
        <dbReference type="ARBA" id="ARBA00023295"/>
    </source>
</evidence>
<keyword evidence="6" id="KW-1185">Reference proteome</keyword>
<dbReference type="Proteomes" id="UP000596063">
    <property type="component" value="Chromosome"/>
</dbReference>
<sequence>MSAEDFTLGIVEGFYGRQWSWAQRRELVGKLPAWGYRDYVYAPKGDTQLRSHWRAPFPAAWREAVMAWATCCQAAGIRWGLGLSPAGAQAKFTDADRQALESKLAEIAQLNPDILWVLFDDLPAGNPNLATNQVAVVEAVRRQLPAVKLAVCPSYYSDDPILEEVFGARPVGYFEDLAAGLPKDVEILWTGPKVISDSYSEGDMRRAERQLGRKPLLWDNYPVNDGRKTSRFLHLQPFVGRPAGLAKWTAGHYVNPMNQFHLSELVLSGLANIYREGGDYSAQRQFDLALAELPQVLASLLRRDAQVFQSQGLDALTDNDKSTLIHDYATIDHPVAEEVRAWLNEEYRFDPACLTE</sequence>
<organism evidence="5 6">
    <name type="scientific">Spongiibacter nanhainus</name>
    <dbReference type="NCBI Taxonomy" id="2794344"/>
    <lineage>
        <taxon>Bacteria</taxon>
        <taxon>Pseudomonadati</taxon>
        <taxon>Pseudomonadota</taxon>
        <taxon>Gammaproteobacteria</taxon>
        <taxon>Cellvibrionales</taxon>
        <taxon>Spongiibacteraceae</taxon>
        <taxon>Spongiibacter</taxon>
    </lineage>
</organism>
<name>A0A7T4R3N6_9GAMM</name>
<dbReference type="AlphaFoldDB" id="A0A7T4R3N6"/>
<dbReference type="SUPFAM" id="SSF51445">
    <property type="entry name" value="(Trans)glycosidases"/>
    <property type="match status" value="1"/>
</dbReference>
<dbReference type="KEGG" id="snan:I6N98_08655"/>